<name>A0A2J0KV56_9BACT</name>
<dbReference type="InterPro" id="IPR036291">
    <property type="entry name" value="NAD(P)-bd_dom_sf"/>
</dbReference>
<evidence type="ECO:0000313" key="3">
    <source>
        <dbReference type="EMBL" id="PIU41659.1"/>
    </source>
</evidence>
<reference evidence="3 4" key="1">
    <citation type="submission" date="2017-09" db="EMBL/GenBank/DDBJ databases">
        <title>Depth-based differentiation of microbial function through sediment-hosted aquifers and enrichment of novel symbionts in the deep terrestrial subsurface.</title>
        <authorList>
            <person name="Probst A.J."/>
            <person name="Ladd B."/>
            <person name="Jarett J.K."/>
            <person name="Geller-Mcgrath D.E."/>
            <person name="Sieber C.M."/>
            <person name="Emerson J.B."/>
            <person name="Anantharaman K."/>
            <person name="Thomas B.C."/>
            <person name="Malmstrom R."/>
            <person name="Stieglmeier M."/>
            <person name="Klingl A."/>
            <person name="Woyke T."/>
            <person name="Ryan C.M."/>
            <person name="Banfield J.F."/>
        </authorList>
    </citation>
    <scope>NUCLEOTIDE SEQUENCE [LARGE SCALE GENOMIC DNA]</scope>
    <source>
        <strain evidence="3">CG07_land_8_20_14_0_80_42_15</strain>
    </source>
</reference>
<gene>
    <name evidence="3" type="ORF">COS99_04245</name>
</gene>
<evidence type="ECO:0000259" key="2">
    <source>
        <dbReference type="Pfam" id="PF01488"/>
    </source>
</evidence>
<dbReference type="Pfam" id="PF01488">
    <property type="entry name" value="Shikimate_DH"/>
    <property type="match status" value="1"/>
</dbReference>
<evidence type="ECO:0000313" key="4">
    <source>
        <dbReference type="Proteomes" id="UP000230052"/>
    </source>
</evidence>
<evidence type="ECO:0000256" key="1">
    <source>
        <dbReference type="ARBA" id="ARBA00022857"/>
    </source>
</evidence>
<dbReference type="Proteomes" id="UP000230052">
    <property type="component" value="Unassembled WGS sequence"/>
</dbReference>
<dbReference type="InterPro" id="IPR006151">
    <property type="entry name" value="Shikm_DH/Glu-tRNA_Rdtase"/>
</dbReference>
<dbReference type="AlphaFoldDB" id="A0A2J0KV56"/>
<proteinExistence type="predicted"/>
<keyword evidence="1" id="KW-0521">NADP</keyword>
<comment type="caution">
    <text evidence="3">The sequence shown here is derived from an EMBL/GenBank/DDBJ whole genome shotgun (WGS) entry which is preliminary data.</text>
</comment>
<dbReference type="EMBL" id="PEWV01000040">
    <property type="protein sequence ID" value="PIU41659.1"/>
    <property type="molecule type" value="Genomic_DNA"/>
</dbReference>
<dbReference type="Gene3D" id="3.40.50.720">
    <property type="entry name" value="NAD(P)-binding Rossmann-like Domain"/>
    <property type="match status" value="1"/>
</dbReference>
<dbReference type="SUPFAM" id="SSF51735">
    <property type="entry name" value="NAD(P)-binding Rossmann-fold domains"/>
    <property type="match status" value="1"/>
</dbReference>
<feature type="domain" description="Quinate/shikimate 5-dehydrogenase/glutamyl-tRNA reductase" evidence="2">
    <location>
        <begin position="144"/>
        <end position="261"/>
    </location>
</feature>
<protein>
    <submittedName>
        <fullName evidence="3">Shikimate dehydrogenase</fullName>
    </submittedName>
</protein>
<sequence length="372" mass="41226">MKNKFAFIGHPIDLNHLYGLLGIWGKIAKRMPRDLLYKITLNFPPYKYCDIEIESLTKDIASGYALICPLLPYQVAFLEESVVIKKIIEVAKLAERLGAKIAVLGGFASIVGNEGEEVSKNVNIAVTSGNTYTACLAIEGIEKAAEKMDLDLSESVMAVIGATGDIGSICTKIFSKKVKKINIAARNEKRLNEFAEVIRDYGNCPIEVKRTRDAIKEADIILTVTSAVSVLIDPEDLKPGCVVCDVAIPANVAKEVVNIRNDVLVFEGGLARYPFMENTNSKKWKKVMPPNSVFGCLAEGILLTLEERFENYSLGRGNITEEKINEMFAIEKKHGFGVADFFCGYKLFNDEDIQRIKGNAFKKKEEVNVAKR</sequence>
<accession>A0A2J0KV56</accession>
<organism evidence="3 4">
    <name type="scientific">Candidatus Aquitaenariimonas noxiae</name>
    <dbReference type="NCBI Taxonomy" id="1974741"/>
    <lineage>
        <taxon>Bacteria</taxon>
        <taxon>Pseudomonadati</taxon>
        <taxon>Candidatus Omnitrophota</taxon>
        <taxon>Candidatus Aquitaenariimonas</taxon>
    </lineage>
</organism>